<dbReference type="Proteomes" id="UP000509579">
    <property type="component" value="Chromosome"/>
</dbReference>
<protein>
    <submittedName>
        <fullName evidence="1">Uncharacterized protein</fullName>
    </submittedName>
</protein>
<reference evidence="1 2" key="1">
    <citation type="submission" date="2020-06" db="EMBL/GenBank/DDBJ databases">
        <title>Acidovorax antarctica sp. nov., isolated from Corinth ice sheet soil, Antarctic Fields Peninsula.</title>
        <authorList>
            <person name="Xu Q."/>
            <person name="Peng F."/>
        </authorList>
    </citation>
    <scope>NUCLEOTIDE SEQUENCE [LARGE SCALE GENOMIC DNA]</scope>
    <source>
        <strain evidence="1 2">16-35-5</strain>
    </source>
</reference>
<organism evidence="1 2">
    <name type="scientific">Comamonas antarctica</name>
    <dbReference type="NCBI Taxonomy" id="2743470"/>
    <lineage>
        <taxon>Bacteria</taxon>
        <taxon>Pseudomonadati</taxon>
        <taxon>Pseudomonadota</taxon>
        <taxon>Betaproteobacteria</taxon>
        <taxon>Burkholderiales</taxon>
        <taxon>Comamonadaceae</taxon>
        <taxon>Comamonas</taxon>
    </lineage>
</organism>
<evidence type="ECO:0000313" key="2">
    <source>
        <dbReference type="Proteomes" id="UP000509579"/>
    </source>
</evidence>
<name>A0A6N1X282_9BURK</name>
<keyword evidence="2" id="KW-1185">Reference proteome</keyword>
<sequence length="246" mass="27037">MKKPSKNPSNPYADAVDKIDAQHLHFLLNQLQEHINENDGEFTSLLSMTIRHGLLDVYNYIQHERQISPASDNLQDYFNIVPPASTARDTDGSNQFSMQQVVSVSFDQGSFSVLSAYSDSFNDTIYSDWAPHASDAAGPDANTTPPPAPSPTVTLSFNTGPHASVVINVASPSHAQQPGVHAHVNPGAQDIYLGERYLWDGHRYLNADAMDQVVAVDAEDHWGDDAWEAASSSFQLWTELSSGYYL</sequence>
<proteinExistence type="predicted"/>
<dbReference type="RefSeq" id="WP_175503334.1">
    <property type="nucleotide sequence ID" value="NZ_CP054840.1"/>
</dbReference>
<dbReference type="EMBL" id="CP054840">
    <property type="protein sequence ID" value="QKV52453.1"/>
    <property type="molecule type" value="Genomic_DNA"/>
</dbReference>
<dbReference type="KEGG" id="aant:HUK68_05775"/>
<gene>
    <name evidence="1" type="ORF">HUK68_05775</name>
</gene>
<dbReference type="AlphaFoldDB" id="A0A6N1X282"/>
<accession>A0A6N1X282</accession>
<evidence type="ECO:0000313" key="1">
    <source>
        <dbReference type="EMBL" id="QKV52453.1"/>
    </source>
</evidence>